<reference evidence="1" key="1">
    <citation type="submission" date="2023-06" db="EMBL/GenBank/DDBJ databases">
        <title>MT1 and MT2 Draft Genomes of Novel Species.</title>
        <authorList>
            <person name="Venkateswaran K."/>
        </authorList>
    </citation>
    <scope>NUCLEOTIDE SEQUENCE</scope>
    <source>
        <strain evidence="1">IIF3SC-B10</strain>
    </source>
</reference>
<dbReference type="RefSeq" id="WP_301224288.1">
    <property type="nucleotide sequence ID" value="NZ_JAROCG010000001.1"/>
</dbReference>
<name>A0ABT8JX05_9MICC</name>
<comment type="caution">
    <text evidence="1">The sequence shown here is derived from an EMBL/GenBank/DDBJ whole genome shotgun (WGS) entry which is preliminary data.</text>
</comment>
<protein>
    <submittedName>
        <fullName evidence="1">Uncharacterized protein</fullName>
    </submittedName>
</protein>
<organism evidence="1 2">
    <name type="scientific">Arthrobacter burdickii</name>
    <dbReference type="NCBI Taxonomy" id="3035920"/>
    <lineage>
        <taxon>Bacteria</taxon>
        <taxon>Bacillati</taxon>
        <taxon>Actinomycetota</taxon>
        <taxon>Actinomycetes</taxon>
        <taxon>Micrococcales</taxon>
        <taxon>Micrococcaceae</taxon>
        <taxon>Arthrobacter</taxon>
    </lineage>
</organism>
<dbReference type="EMBL" id="JAROCG010000001">
    <property type="protein sequence ID" value="MDN4609604.1"/>
    <property type="molecule type" value="Genomic_DNA"/>
</dbReference>
<evidence type="ECO:0000313" key="1">
    <source>
        <dbReference type="EMBL" id="MDN4609604.1"/>
    </source>
</evidence>
<proteinExistence type="predicted"/>
<sequence length="216" mass="23112">MATGAGVAIFGYAVLYTAITASPPSLATTEPVAAQPSPSHVRCSELIPAVWEADQQLHESSTGQLLGQCTVAGRPPRGAAIEPVSACDAIGGHVTAWKEGDYPTLIENRPPLPTGQQILTVTDKDMQLVMELGIVYPNQTFALCGPLEWTYQHVGEPISQHIPSDAELGKLPEGRYYAYERTPKGNLELIGVGNRHNYVEPLPEGFPLPASLVTES</sequence>
<dbReference type="Proteomes" id="UP001174209">
    <property type="component" value="Unassembled WGS sequence"/>
</dbReference>
<keyword evidence="2" id="KW-1185">Reference proteome</keyword>
<accession>A0ABT8JX05</accession>
<gene>
    <name evidence="1" type="ORF">P5G52_01865</name>
</gene>
<evidence type="ECO:0000313" key="2">
    <source>
        <dbReference type="Proteomes" id="UP001174209"/>
    </source>
</evidence>